<organism evidence="3 4">
    <name type="scientific">Thalassorhabdus alkalitolerans</name>
    <dbReference type="NCBI Taxonomy" id="2282697"/>
    <lineage>
        <taxon>Bacteria</taxon>
        <taxon>Bacillati</taxon>
        <taxon>Bacillota</taxon>
        <taxon>Bacilli</taxon>
        <taxon>Bacillales</taxon>
        <taxon>Bacillaceae</taxon>
        <taxon>Thalassorhabdus</taxon>
    </lineage>
</organism>
<proteinExistence type="predicted"/>
<keyword evidence="4" id="KW-1185">Reference proteome</keyword>
<dbReference type="Pfam" id="PF01494">
    <property type="entry name" value="FAD_binding_3"/>
    <property type="match status" value="1"/>
</dbReference>
<dbReference type="InterPro" id="IPR002938">
    <property type="entry name" value="FAD-bd"/>
</dbReference>
<dbReference type="PANTHER" id="PTHR43476">
    <property type="entry name" value="3-(3-HYDROXY-PHENYL)PROPIONATE/3-HYDROXYCINNAMIC ACID HYDROXYLASE"/>
    <property type="match status" value="1"/>
</dbReference>
<keyword evidence="1" id="KW-0560">Oxidoreductase</keyword>
<dbReference type="SUPFAM" id="SSF51905">
    <property type="entry name" value="FAD/NAD(P)-binding domain"/>
    <property type="match status" value="1"/>
</dbReference>
<dbReference type="Proteomes" id="UP001596142">
    <property type="component" value="Unassembled WGS sequence"/>
</dbReference>
<evidence type="ECO:0000259" key="2">
    <source>
        <dbReference type="Pfam" id="PF01494"/>
    </source>
</evidence>
<dbReference type="PANTHER" id="PTHR43476:SF5">
    <property type="entry name" value="FAD-DEPENDENT MONOOXYGENASE"/>
    <property type="match status" value="1"/>
</dbReference>
<comment type="caution">
    <text evidence="3">The sequence shown here is derived from an EMBL/GenBank/DDBJ whole genome shotgun (WGS) entry which is preliminary data.</text>
</comment>
<sequence length="447" mass="52398">MKYDVLIAGGGVAGLTLALKLVKKNIRVLLIEKAKQNPQKVLYKGELLQPKSIKIFSDLGLYSLLEKESYPLHVIHSIEVELQENGFPTPIFESELRYDKLDSFYNQAFMLPHEKLRSILLEELKRYETFHYIWPGTFLNFTEDQNPDARKARIKTKDEELYCQADFYVGAEGRVSKIRDSMKTKVKESDYNHQFLTVSFPRPPSLKDSVIFASKDSFLGLFPLPGGEVRTVLLIQPGQLKKMKEDGIESFYRAYYQFMPEMKGYVDSVGWRDIQLMIPKRHNVSHYVEENKVIIGDTAHSVHPMAGEGMNLAIQDADVLGELLGWMYTENKTDHKHLTWFETIRKPRAEYLSFLSHQSALAYSFPYQTARKTRMRALYYMENIPRLHFKQMLNISGLGMWKFSAWDYMRTIGLPPWFTSKKQYSPQKQQPHFFTHKDDYPWYYKYH</sequence>
<accession>A0ABW0YUN7</accession>
<dbReference type="InterPro" id="IPR050631">
    <property type="entry name" value="PheA/TfdB_FAD_monoxygenase"/>
</dbReference>
<name>A0ABW0YUN7_9BACI</name>
<evidence type="ECO:0000313" key="3">
    <source>
        <dbReference type="EMBL" id="MFC5714089.1"/>
    </source>
</evidence>
<evidence type="ECO:0000256" key="1">
    <source>
        <dbReference type="ARBA" id="ARBA00023002"/>
    </source>
</evidence>
<dbReference type="RefSeq" id="WP_385943034.1">
    <property type="nucleotide sequence ID" value="NZ_JBHSOZ010000010.1"/>
</dbReference>
<evidence type="ECO:0000313" key="4">
    <source>
        <dbReference type="Proteomes" id="UP001596142"/>
    </source>
</evidence>
<protein>
    <submittedName>
        <fullName evidence="3">FAD-dependent oxidoreductase</fullName>
    </submittedName>
</protein>
<dbReference type="EMBL" id="JBHSOZ010000010">
    <property type="protein sequence ID" value="MFC5714089.1"/>
    <property type="molecule type" value="Genomic_DNA"/>
</dbReference>
<dbReference type="InterPro" id="IPR036188">
    <property type="entry name" value="FAD/NAD-bd_sf"/>
</dbReference>
<gene>
    <name evidence="3" type="ORF">ACFPU1_15165</name>
</gene>
<dbReference type="Gene3D" id="3.30.70.2450">
    <property type="match status" value="1"/>
</dbReference>
<dbReference type="Gene3D" id="3.50.50.60">
    <property type="entry name" value="FAD/NAD(P)-binding domain"/>
    <property type="match status" value="1"/>
</dbReference>
<dbReference type="PRINTS" id="PR00420">
    <property type="entry name" value="RNGMNOXGNASE"/>
</dbReference>
<reference evidence="4" key="1">
    <citation type="journal article" date="2019" name="Int. J. Syst. Evol. Microbiol.">
        <title>The Global Catalogue of Microorganisms (GCM) 10K type strain sequencing project: providing services to taxonomists for standard genome sequencing and annotation.</title>
        <authorList>
            <consortium name="The Broad Institute Genomics Platform"/>
            <consortium name="The Broad Institute Genome Sequencing Center for Infectious Disease"/>
            <person name="Wu L."/>
            <person name="Ma J."/>
        </authorList>
    </citation>
    <scope>NUCLEOTIDE SEQUENCE [LARGE SCALE GENOMIC DNA]</scope>
    <source>
        <strain evidence="4">CECT 7184</strain>
    </source>
</reference>
<feature type="domain" description="FAD-binding" evidence="2">
    <location>
        <begin position="2"/>
        <end position="350"/>
    </location>
</feature>